<organism evidence="1">
    <name type="scientific">marine metagenome</name>
    <dbReference type="NCBI Taxonomy" id="408172"/>
    <lineage>
        <taxon>unclassified sequences</taxon>
        <taxon>metagenomes</taxon>
        <taxon>ecological metagenomes</taxon>
    </lineage>
</organism>
<sequence length="47" mass="4958">LNPTLNQMEIALMSHSSVNYDTSGVSAPAAVCVLFCMKAGEPCVLMI</sequence>
<evidence type="ECO:0000313" key="1">
    <source>
        <dbReference type="EMBL" id="SVB71344.1"/>
    </source>
</evidence>
<accession>A0A382G9R6</accession>
<gene>
    <name evidence="1" type="ORF">METZ01_LOCUS224198</name>
</gene>
<name>A0A382G9R6_9ZZZZ</name>
<feature type="non-terminal residue" evidence="1">
    <location>
        <position position="1"/>
    </location>
</feature>
<dbReference type="EMBL" id="UINC01054068">
    <property type="protein sequence ID" value="SVB71344.1"/>
    <property type="molecule type" value="Genomic_DNA"/>
</dbReference>
<proteinExistence type="predicted"/>
<reference evidence="1" key="1">
    <citation type="submission" date="2018-05" db="EMBL/GenBank/DDBJ databases">
        <authorList>
            <person name="Lanie J.A."/>
            <person name="Ng W.-L."/>
            <person name="Kazmierczak K.M."/>
            <person name="Andrzejewski T.M."/>
            <person name="Davidsen T.M."/>
            <person name="Wayne K.J."/>
            <person name="Tettelin H."/>
            <person name="Glass J.I."/>
            <person name="Rusch D."/>
            <person name="Podicherti R."/>
            <person name="Tsui H.-C.T."/>
            <person name="Winkler M.E."/>
        </authorList>
    </citation>
    <scope>NUCLEOTIDE SEQUENCE</scope>
</reference>
<protein>
    <submittedName>
        <fullName evidence="1">Uncharacterized protein</fullName>
    </submittedName>
</protein>
<feature type="non-terminal residue" evidence="1">
    <location>
        <position position="47"/>
    </location>
</feature>
<dbReference type="AlphaFoldDB" id="A0A382G9R6"/>